<keyword evidence="3" id="KW-1185">Reference proteome</keyword>
<proteinExistence type="predicted"/>
<dbReference type="Proteomes" id="UP000053841">
    <property type="component" value="Unassembled WGS sequence"/>
</dbReference>
<keyword evidence="1" id="KW-0812">Transmembrane</keyword>
<evidence type="ECO:0000313" key="3">
    <source>
        <dbReference type="Proteomes" id="UP000053841"/>
    </source>
</evidence>
<evidence type="ECO:0000256" key="1">
    <source>
        <dbReference type="SAM" id="Phobius"/>
    </source>
</evidence>
<dbReference type="RefSeq" id="XP_007706600.1">
    <property type="nucleotide sequence ID" value="XM_007708410.1"/>
</dbReference>
<accession>W6YNL4</accession>
<keyword evidence="1" id="KW-0472">Membrane</keyword>
<dbReference type="KEGG" id="bze:COCCADRAFT_81244"/>
<organism evidence="2 3">
    <name type="scientific">Cochliobolus carbonum (strain 26-R-13)</name>
    <name type="common">Maize leaf spot fungus</name>
    <name type="synonym">Bipolaris zeicola</name>
    <dbReference type="NCBI Taxonomy" id="930089"/>
    <lineage>
        <taxon>Eukaryota</taxon>
        <taxon>Fungi</taxon>
        <taxon>Dikarya</taxon>
        <taxon>Ascomycota</taxon>
        <taxon>Pezizomycotina</taxon>
        <taxon>Dothideomycetes</taxon>
        <taxon>Pleosporomycetidae</taxon>
        <taxon>Pleosporales</taxon>
        <taxon>Pleosporineae</taxon>
        <taxon>Pleosporaceae</taxon>
        <taxon>Bipolaris</taxon>
    </lineage>
</organism>
<dbReference type="HOGENOM" id="CLU_2412952_0_0_1"/>
<dbReference type="GeneID" id="19151135"/>
<sequence>MVWLAGGGVFLFYKNNVCYDPYDCCLFILFYFIHDGFFFALFMVVIINACIHTIVGRAQHVFGLIAVSKKMEGGDWRCHKRRLDWLSGSFFP</sequence>
<gene>
    <name evidence="2" type="ORF">COCCADRAFT_81244</name>
</gene>
<reference evidence="2 3" key="1">
    <citation type="journal article" date="2013" name="PLoS Genet.">
        <title>Comparative genome structure, secondary metabolite, and effector coding capacity across Cochliobolus pathogens.</title>
        <authorList>
            <person name="Condon B.J."/>
            <person name="Leng Y."/>
            <person name="Wu D."/>
            <person name="Bushley K.E."/>
            <person name="Ohm R.A."/>
            <person name="Otillar R."/>
            <person name="Martin J."/>
            <person name="Schackwitz W."/>
            <person name="Grimwood J."/>
            <person name="MohdZainudin N."/>
            <person name="Xue C."/>
            <person name="Wang R."/>
            <person name="Manning V.A."/>
            <person name="Dhillon B."/>
            <person name="Tu Z.J."/>
            <person name="Steffenson B.J."/>
            <person name="Salamov A."/>
            <person name="Sun H."/>
            <person name="Lowry S."/>
            <person name="LaButti K."/>
            <person name="Han J."/>
            <person name="Copeland A."/>
            <person name="Lindquist E."/>
            <person name="Barry K."/>
            <person name="Schmutz J."/>
            <person name="Baker S.E."/>
            <person name="Ciuffetti L.M."/>
            <person name="Grigoriev I.V."/>
            <person name="Zhong S."/>
            <person name="Turgeon B.G."/>
        </authorList>
    </citation>
    <scope>NUCLEOTIDE SEQUENCE [LARGE SCALE GENOMIC DNA]</scope>
    <source>
        <strain evidence="2 3">26-R-13</strain>
    </source>
</reference>
<feature type="transmembrane region" description="Helical" evidence="1">
    <location>
        <begin position="36"/>
        <end position="55"/>
    </location>
</feature>
<dbReference type="AlphaFoldDB" id="W6YNL4"/>
<protein>
    <submittedName>
        <fullName evidence="2">Uncharacterized protein</fullName>
    </submittedName>
</protein>
<name>W6YNL4_COCC2</name>
<evidence type="ECO:0000313" key="2">
    <source>
        <dbReference type="EMBL" id="EUC39158.1"/>
    </source>
</evidence>
<keyword evidence="1" id="KW-1133">Transmembrane helix</keyword>
<dbReference type="EMBL" id="KI964538">
    <property type="protein sequence ID" value="EUC39158.1"/>
    <property type="molecule type" value="Genomic_DNA"/>
</dbReference>